<comment type="caution">
    <text evidence="3">The sequence shown here is derived from an EMBL/GenBank/DDBJ whole genome shotgun (WGS) entry which is preliminary data.</text>
</comment>
<evidence type="ECO:0000313" key="4">
    <source>
        <dbReference type="Proteomes" id="UP000236654"/>
    </source>
</evidence>
<feature type="signal peptide" evidence="2">
    <location>
        <begin position="1"/>
        <end position="20"/>
    </location>
</feature>
<protein>
    <submittedName>
        <fullName evidence="3">Uncharacterized protein</fullName>
    </submittedName>
</protein>
<feature type="chain" id="PRO_5014144464" evidence="2">
    <location>
        <begin position="21"/>
        <end position="743"/>
    </location>
</feature>
<accession>A0A2I0R4X0</accession>
<dbReference type="EMBL" id="PJNI01000002">
    <property type="protein sequence ID" value="PKR81618.1"/>
    <property type="molecule type" value="Genomic_DNA"/>
</dbReference>
<evidence type="ECO:0000313" key="3">
    <source>
        <dbReference type="EMBL" id="PKR81618.1"/>
    </source>
</evidence>
<evidence type="ECO:0000256" key="2">
    <source>
        <dbReference type="SAM" id="SignalP"/>
    </source>
</evidence>
<evidence type="ECO:0000256" key="1">
    <source>
        <dbReference type="SAM" id="Coils"/>
    </source>
</evidence>
<feature type="coiled-coil region" evidence="1">
    <location>
        <begin position="426"/>
        <end position="453"/>
    </location>
</feature>
<reference evidence="3 4" key="1">
    <citation type="submission" date="2017-12" db="EMBL/GenBank/DDBJ databases">
        <title>The draft genome sequence of Brumimicrobium saltpan LHR20.</title>
        <authorList>
            <person name="Do Z.-J."/>
            <person name="Luo H.-R."/>
        </authorList>
    </citation>
    <scope>NUCLEOTIDE SEQUENCE [LARGE SCALE GENOMIC DNA]</scope>
    <source>
        <strain evidence="3 4">LHR20</strain>
    </source>
</reference>
<dbReference type="RefSeq" id="WP_101333632.1">
    <property type="nucleotide sequence ID" value="NZ_PJNI01000002.1"/>
</dbReference>
<dbReference type="OrthoDB" id="1465638at2"/>
<keyword evidence="1" id="KW-0175">Coiled coil</keyword>
<keyword evidence="4" id="KW-1185">Reference proteome</keyword>
<dbReference type="Proteomes" id="UP000236654">
    <property type="component" value="Unassembled WGS sequence"/>
</dbReference>
<dbReference type="AlphaFoldDB" id="A0A2I0R4X0"/>
<gene>
    <name evidence="3" type="ORF">CW751_03585</name>
</gene>
<keyword evidence="2" id="KW-0732">Signal</keyword>
<organism evidence="3 4">
    <name type="scientific">Brumimicrobium salinarum</name>
    <dbReference type="NCBI Taxonomy" id="2058658"/>
    <lineage>
        <taxon>Bacteria</taxon>
        <taxon>Pseudomonadati</taxon>
        <taxon>Bacteroidota</taxon>
        <taxon>Flavobacteriia</taxon>
        <taxon>Flavobacteriales</taxon>
        <taxon>Crocinitomicaceae</taxon>
        <taxon>Brumimicrobium</taxon>
    </lineage>
</organism>
<sequence length="743" mass="85504">MKRLPTLLLLCLSLVLTITAQENYFLTPQNKAYLFHTVRKSPILEKNIGRYIVYSGKEITLPNGEINYDSTEQVIINQPELLKIYANEIQRSPKGLLAELANKMAIWELNKVLKSHRSNDLLNDGLLTDYEKFETKLLLYLPQKAKKNKKDGLQVHRKVLKLSNPTLTFKDKVAMLDGFASWTENEKKQVILAYNKAINEWVKERTHEIFKLLGGKAEYFVNVLTAAGDGSTTSGLFEEREKDERGRFNKGLPKAVGLFPYEPYIGIKPNSKKEKPEVLSMGHTIHQFETVGQGKETNVHLDVWGYNSEKQTTVVIQKGKKYYPLFGSGDTRFISPDSSFGEGMTYYSLIHRIQRDIADLEDKISGKRGLDYWIEHYEDKRDDTKLSIDKTEKELNDIRYSTITTNSKKYKTDSKRSKRKKRQEKVVQLYGKLKSIEKKLVALAEEKEQVLVKKQVLNRKVQQMYDLIGQKWVPFTEKNGLYIYADSTRFDLLTQEFTFPANAEKEVFEIKLLAIPISYKSSQFDEVMLHINITDALPNYTSQIQLKMNDVFGVDDYKLPQNVLLQPSDSIAVKEFFEALLDKKKDFNIIARGGGIGKWKNEQVVIGDQKSEIDHYPGETNEMRKDSKNDSIFKRLRSTEVYIKIDRSTCLEINSYTDPVRSNFKPISSDLIKVQRNYELSGNQMLSAYRAYTTLKTLKNELNILAGNYLTREEAAKVIDRLNKAISKSKVTVGPTSIKYKAF</sequence>
<name>A0A2I0R4X0_9FLAO</name>
<proteinExistence type="predicted"/>